<dbReference type="EMBL" id="JACSQQ010000016">
    <property type="protein sequence ID" value="MBD7950913.1"/>
    <property type="molecule type" value="Genomic_DNA"/>
</dbReference>
<dbReference type="InterPro" id="IPR008278">
    <property type="entry name" value="4-PPantetheinyl_Trfase_dom"/>
</dbReference>
<evidence type="ECO:0000313" key="5">
    <source>
        <dbReference type="EMBL" id="MBD7950913.1"/>
    </source>
</evidence>
<reference evidence="5 6" key="1">
    <citation type="submission" date="2020-08" db="EMBL/GenBank/DDBJ databases">
        <title>A Genomic Blueprint of the Chicken Gut Microbiome.</title>
        <authorList>
            <person name="Gilroy R."/>
            <person name="Ravi A."/>
            <person name="Getino M."/>
            <person name="Pursley I."/>
            <person name="Horton D.L."/>
            <person name="Alikhan N.-F."/>
            <person name="Baker D."/>
            <person name="Gharbi K."/>
            <person name="Hall N."/>
            <person name="Watson M."/>
            <person name="Adriaenssens E.M."/>
            <person name="Foster-Nyarko E."/>
            <person name="Jarju S."/>
            <person name="Secka A."/>
            <person name="Antonio M."/>
            <person name="Oren A."/>
            <person name="Chaudhuri R."/>
            <person name="La Ragione R.M."/>
            <person name="Hildebrand F."/>
            <person name="Pallen M.J."/>
        </authorList>
    </citation>
    <scope>NUCLEOTIDE SEQUENCE [LARGE SCALE GENOMIC DNA]</scope>
    <source>
        <strain evidence="5 6">Sa4CUA1</strain>
    </source>
</reference>
<dbReference type="Proteomes" id="UP000641803">
    <property type="component" value="Unassembled WGS sequence"/>
</dbReference>
<keyword evidence="6" id="KW-1185">Reference proteome</keyword>
<dbReference type="InterPro" id="IPR037143">
    <property type="entry name" value="4-PPantetheinyl_Trfase_dom_sf"/>
</dbReference>
<dbReference type="PANTHER" id="PTHR12215">
    <property type="entry name" value="PHOSPHOPANTETHEINE TRANSFERASE"/>
    <property type="match status" value="1"/>
</dbReference>
<organism evidence="5 6">
    <name type="scientific">Oerskovia rustica</name>
    <dbReference type="NCBI Taxonomy" id="2762237"/>
    <lineage>
        <taxon>Bacteria</taxon>
        <taxon>Bacillati</taxon>
        <taxon>Actinomycetota</taxon>
        <taxon>Actinomycetes</taxon>
        <taxon>Micrococcales</taxon>
        <taxon>Cellulomonadaceae</taxon>
        <taxon>Oerskovia</taxon>
    </lineage>
</organism>
<dbReference type="Pfam" id="PF01648">
    <property type="entry name" value="ACPS"/>
    <property type="match status" value="1"/>
</dbReference>
<evidence type="ECO:0000256" key="2">
    <source>
        <dbReference type="ARBA" id="ARBA00022679"/>
    </source>
</evidence>
<keyword evidence="2" id="KW-0808">Transferase</keyword>
<gene>
    <name evidence="5" type="ORF">H9652_10915</name>
</gene>
<feature type="region of interest" description="Disordered" evidence="3">
    <location>
        <begin position="235"/>
        <end position="261"/>
    </location>
</feature>
<dbReference type="RefSeq" id="WP_191796267.1">
    <property type="nucleotide sequence ID" value="NZ_JACSQQ010000016.1"/>
</dbReference>
<comment type="similarity">
    <text evidence="1">Belongs to the P-Pant transferase superfamily. Gsp/Sfp/HetI/AcpT family.</text>
</comment>
<name>A0ABR8RSY7_9CELL</name>
<evidence type="ECO:0000313" key="6">
    <source>
        <dbReference type="Proteomes" id="UP000641803"/>
    </source>
</evidence>
<accession>A0ABR8RSY7</accession>
<dbReference type="PANTHER" id="PTHR12215:SF10">
    <property type="entry name" value="L-AMINOADIPATE-SEMIALDEHYDE DEHYDROGENASE-PHOSPHOPANTETHEINYL TRANSFERASE"/>
    <property type="match status" value="1"/>
</dbReference>
<evidence type="ECO:0000256" key="1">
    <source>
        <dbReference type="ARBA" id="ARBA00010990"/>
    </source>
</evidence>
<feature type="domain" description="4'-phosphopantetheinyl transferase" evidence="4">
    <location>
        <begin position="135"/>
        <end position="197"/>
    </location>
</feature>
<dbReference type="InterPro" id="IPR050559">
    <property type="entry name" value="P-Pant_transferase_sf"/>
</dbReference>
<sequence length="307" mass="31486">MPTSLLTASVTIWCTPPTPCLPGQAAWLSADEAVKASRFRRPVDHDRFVTGRLLTRAVLGERLHQAPEDVDIRLGAREGAAPGRPYVGPGPSFSIAHAGSWVLVAVVDPAGPPLPGAASAAVPGAAVDVGAGVDVGVDVESTAPARAHLADLLDAVPAGERPADGWDAESFTRSWVRREAVLKAVGTGLLAPRDDLLLSRADRPARVVHSGGLLPAPDRLAVRDLELPAAWPSPSTGKAVTLGGREGHPRRSGTSPSAGGGEGATYLAAVALRSARGPVALGSVRVTDGTALLARHGITARTTLDQP</sequence>
<dbReference type="Gene3D" id="3.90.470.20">
    <property type="entry name" value="4'-phosphopantetheinyl transferase domain"/>
    <property type="match status" value="2"/>
</dbReference>
<proteinExistence type="inferred from homology"/>
<evidence type="ECO:0000259" key="4">
    <source>
        <dbReference type="Pfam" id="PF01648"/>
    </source>
</evidence>
<comment type="caution">
    <text evidence="5">The sequence shown here is derived from an EMBL/GenBank/DDBJ whole genome shotgun (WGS) entry which is preliminary data.</text>
</comment>
<dbReference type="SUPFAM" id="SSF56214">
    <property type="entry name" value="4'-phosphopantetheinyl transferase"/>
    <property type="match status" value="2"/>
</dbReference>
<evidence type="ECO:0000256" key="3">
    <source>
        <dbReference type="SAM" id="MobiDB-lite"/>
    </source>
</evidence>
<protein>
    <recommendedName>
        <fullName evidence="4">4'-phosphopantetheinyl transferase domain-containing protein</fullName>
    </recommendedName>
</protein>